<evidence type="ECO:0000256" key="9">
    <source>
        <dbReference type="SAM" id="MobiDB-lite"/>
    </source>
</evidence>
<evidence type="ECO:0000256" key="7">
    <source>
        <dbReference type="ARBA" id="ARBA00023328"/>
    </source>
</evidence>
<keyword evidence="5 8" id="KW-0175">Coiled coil</keyword>
<evidence type="ECO:0000313" key="14">
    <source>
        <dbReference type="Proteomes" id="UP000483672"/>
    </source>
</evidence>
<comment type="subcellular location">
    <subcellularLocation>
        <location evidence="2">Chromosome</location>
        <location evidence="2">Centromere</location>
    </subcellularLocation>
    <subcellularLocation>
        <location evidence="1">Nucleus</location>
    </subcellularLocation>
</comment>
<protein>
    <submittedName>
        <fullName evidence="12">Uncharacterized protein</fullName>
    </submittedName>
</protein>
<reference evidence="13 14" key="1">
    <citation type="submission" date="2019-06" db="EMBL/GenBank/DDBJ databases">
        <authorList>
            <person name="Palmer J.M."/>
        </authorList>
    </citation>
    <scope>NUCLEOTIDE SEQUENCE [LARGE SCALE GENOMIC DNA]</scope>
    <source>
        <strain evidence="12 13">TWF106</strain>
        <strain evidence="11 14">TWF191</strain>
        <strain evidence="10">TWF679</strain>
    </source>
</reference>
<dbReference type="PANTHER" id="PTHR14401">
    <property type="entry name" value="CENTROMERE PROTEIN K"/>
    <property type="match status" value="1"/>
</dbReference>
<comment type="similarity">
    <text evidence="3">Belongs to the CENP-K/MCM22 family.</text>
</comment>
<dbReference type="GO" id="GO:0000775">
    <property type="term" value="C:chromosome, centromeric region"/>
    <property type="evidence" value="ECO:0007669"/>
    <property type="project" value="UniProtKB-SubCell"/>
</dbReference>
<evidence type="ECO:0000313" key="13">
    <source>
        <dbReference type="Proteomes" id="UP000472727"/>
    </source>
</evidence>
<comment type="caution">
    <text evidence="12">The sequence shown here is derived from an EMBL/GenBank/DDBJ whole genome shotgun (WGS) entry which is preliminary data.</text>
</comment>
<feature type="compositionally biased region" description="Polar residues" evidence="9">
    <location>
        <begin position="29"/>
        <end position="43"/>
    </location>
</feature>
<dbReference type="Proteomes" id="UP000614610">
    <property type="component" value="Unassembled WGS sequence"/>
</dbReference>
<accession>A0A6G1LT66</accession>
<keyword evidence="6" id="KW-0539">Nucleus</keyword>
<sequence length="363" mass="41401">MDYEFPVSRAVVTRLQTLTYTSYLHASSINNYPRPDQSAQDTVASAEDQHRKTVRQDTKALDQLIRKQEDAIRGLKSQIERLHKREEATPEKIALAKTLALKDGSQSYFNELPWLPDDDSGTNTLLTLRNVLKVIEANRKGVTDTERKIEEMKKTVRRERGWVATAQEIEKELDRKIYELEGIDRLPEPSKRREKKEIEAYEKEVNEMRRTSARLTKELQKFVKEKLGAAIAVEEAGGPVIGSKINVTELKNYLDIEAEAGKTGRRTKAVKAKERGQKRLDEIWGDDEGVTISPEEKAGEELLELIEKLVNTMLNDDPHAYTKLTRESAASRYLVRSFVATLHPKDAMRIRLIDFGGKIDAGR</sequence>
<proteinExistence type="inferred from homology"/>
<dbReference type="OrthoDB" id="9445768at2759"/>
<evidence type="ECO:0000256" key="2">
    <source>
        <dbReference type="ARBA" id="ARBA00004584"/>
    </source>
</evidence>
<dbReference type="InterPro" id="IPR020993">
    <property type="entry name" value="Centromere_CenpK"/>
</dbReference>
<evidence type="ECO:0000256" key="5">
    <source>
        <dbReference type="ARBA" id="ARBA00023054"/>
    </source>
</evidence>
<dbReference type="GO" id="GO:0051382">
    <property type="term" value="P:kinetochore assembly"/>
    <property type="evidence" value="ECO:0007669"/>
    <property type="project" value="InterPro"/>
</dbReference>
<dbReference type="Proteomes" id="UP000472727">
    <property type="component" value="Unassembled WGS sequence"/>
</dbReference>
<name>A0A6G1LT66_ORBOL</name>
<evidence type="ECO:0000256" key="8">
    <source>
        <dbReference type="SAM" id="Coils"/>
    </source>
</evidence>
<evidence type="ECO:0000313" key="11">
    <source>
        <dbReference type="EMBL" id="KAF3212174.1"/>
    </source>
</evidence>
<evidence type="ECO:0000256" key="6">
    <source>
        <dbReference type="ARBA" id="ARBA00023242"/>
    </source>
</evidence>
<dbReference type="Proteomes" id="UP000483672">
    <property type="component" value="Unassembled WGS sequence"/>
</dbReference>
<dbReference type="PANTHER" id="PTHR14401:SF6">
    <property type="entry name" value="CENTROMERE PROTEIN K"/>
    <property type="match status" value="1"/>
</dbReference>
<keyword evidence="4" id="KW-0158">Chromosome</keyword>
<evidence type="ECO:0000313" key="10">
    <source>
        <dbReference type="EMBL" id="KAF3197047.1"/>
    </source>
</evidence>
<evidence type="ECO:0000256" key="1">
    <source>
        <dbReference type="ARBA" id="ARBA00004123"/>
    </source>
</evidence>
<dbReference type="EMBL" id="WIWT01000181">
    <property type="protein sequence ID" value="KAF3197047.1"/>
    <property type="molecule type" value="Genomic_DNA"/>
</dbReference>
<dbReference type="GO" id="GO:0000070">
    <property type="term" value="P:mitotic sister chromatid segregation"/>
    <property type="evidence" value="ECO:0007669"/>
    <property type="project" value="TreeGrafter"/>
</dbReference>
<gene>
    <name evidence="12" type="ORF">TWF106_007729</name>
    <name evidence="11" type="ORF">TWF191_010585</name>
    <name evidence="10" type="ORF">TWF679_003773</name>
</gene>
<dbReference type="EMBL" id="WIPF01000084">
    <property type="protein sequence ID" value="KAF3212174.1"/>
    <property type="molecule type" value="Genomic_DNA"/>
</dbReference>
<dbReference type="AlphaFoldDB" id="A0A6G1LT66"/>
<dbReference type="EMBL" id="WIWS01000042">
    <property type="protein sequence ID" value="KAF3218135.1"/>
    <property type="molecule type" value="Genomic_DNA"/>
</dbReference>
<evidence type="ECO:0000256" key="4">
    <source>
        <dbReference type="ARBA" id="ARBA00022454"/>
    </source>
</evidence>
<feature type="region of interest" description="Disordered" evidence="9">
    <location>
        <begin position="29"/>
        <end position="52"/>
    </location>
</feature>
<evidence type="ECO:0000313" key="12">
    <source>
        <dbReference type="EMBL" id="KAF3218135.1"/>
    </source>
</evidence>
<evidence type="ECO:0000256" key="3">
    <source>
        <dbReference type="ARBA" id="ARBA00005795"/>
    </source>
</evidence>
<feature type="coiled-coil region" evidence="8">
    <location>
        <begin position="191"/>
        <end position="225"/>
    </location>
</feature>
<organism evidence="12 13">
    <name type="scientific">Orbilia oligospora</name>
    <name type="common">Nematode-trapping fungus</name>
    <name type="synonym">Arthrobotrys oligospora</name>
    <dbReference type="NCBI Taxonomy" id="2813651"/>
    <lineage>
        <taxon>Eukaryota</taxon>
        <taxon>Fungi</taxon>
        <taxon>Dikarya</taxon>
        <taxon>Ascomycota</taxon>
        <taxon>Pezizomycotina</taxon>
        <taxon>Orbiliomycetes</taxon>
        <taxon>Orbiliales</taxon>
        <taxon>Orbiliaceae</taxon>
        <taxon>Orbilia</taxon>
    </lineage>
</organism>
<keyword evidence="7" id="KW-0137">Centromere</keyword>
<dbReference type="GO" id="GO:0005634">
    <property type="term" value="C:nucleus"/>
    <property type="evidence" value="ECO:0007669"/>
    <property type="project" value="UniProtKB-SubCell"/>
</dbReference>